<keyword evidence="1 2" id="KW-0597">Phosphoprotein</keyword>
<dbReference type="PANTHER" id="PTHR44591:SF3">
    <property type="entry name" value="RESPONSE REGULATORY DOMAIN-CONTAINING PROTEIN"/>
    <property type="match status" value="1"/>
</dbReference>
<dbReference type="PROSITE" id="PS50110">
    <property type="entry name" value="RESPONSE_REGULATORY"/>
    <property type="match status" value="1"/>
</dbReference>
<sequence length="152" mass="16546">MARGVTSPTAGIVLAAYAPNVLYHTDNVMAAQVVVVIDDDVAMLGYLQVLLEEAGYRPVVSQDDARAAELIRGEQPAVVMLDLHVGHRYAGWTVLLQLRAEPRTADIPAILFTGNREFVLENRHALRELRADFLLKPFATDELLAKIAAAAG</sequence>
<reference evidence="4" key="1">
    <citation type="submission" date="2020-02" db="EMBL/GenBank/DDBJ databases">
        <authorList>
            <person name="Meier V. D."/>
        </authorList>
    </citation>
    <scope>NUCLEOTIDE SEQUENCE</scope>
    <source>
        <strain evidence="4">AVDCRST_MAG26</strain>
    </source>
</reference>
<dbReference type="InterPro" id="IPR001789">
    <property type="entry name" value="Sig_transdc_resp-reg_receiver"/>
</dbReference>
<evidence type="ECO:0000256" key="1">
    <source>
        <dbReference type="ARBA" id="ARBA00022553"/>
    </source>
</evidence>
<accession>A0A6J4JR07</accession>
<feature type="domain" description="Response regulatory" evidence="3">
    <location>
        <begin position="33"/>
        <end position="151"/>
    </location>
</feature>
<evidence type="ECO:0000256" key="2">
    <source>
        <dbReference type="PROSITE-ProRule" id="PRU00169"/>
    </source>
</evidence>
<protein>
    <recommendedName>
        <fullName evidence="3">Response regulatory domain-containing protein</fullName>
    </recommendedName>
</protein>
<dbReference type="InterPro" id="IPR050595">
    <property type="entry name" value="Bact_response_regulator"/>
</dbReference>
<dbReference type="EMBL" id="CADCTK010000857">
    <property type="protein sequence ID" value="CAA9285218.1"/>
    <property type="molecule type" value="Genomic_DNA"/>
</dbReference>
<proteinExistence type="predicted"/>
<dbReference type="SMART" id="SM00448">
    <property type="entry name" value="REC"/>
    <property type="match status" value="1"/>
</dbReference>
<dbReference type="PANTHER" id="PTHR44591">
    <property type="entry name" value="STRESS RESPONSE REGULATOR PROTEIN 1"/>
    <property type="match status" value="1"/>
</dbReference>
<name>A0A6J4JR07_9CHLR</name>
<evidence type="ECO:0000313" key="4">
    <source>
        <dbReference type="EMBL" id="CAA9285218.1"/>
    </source>
</evidence>
<dbReference type="Pfam" id="PF00072">
    <property type="entry name" value="Response_reg"/>
    <property type="match status" value="1"/>
</dbReference>
<dbReference type="Gene3D" id="3.40.50.2300">
    <property type="match status" value="1"/>
</dbReference>
<feature type="modified residue" description="4-aspartylphosphate" evidence="2">
    <location>
        <position position="82"/>
    </location>
</feature>
<evidence type="ECO:0000259" key="3">
    <source>
        <dbReference type="PROSITE" id="PS50110"/>
    </source>
</evidence>
<gene>
    <name evidence="4" type="ORF">AVDCRST_MAG26-3677</name>
</gene>
<dbReference type="GO" id="GO:0000160">
    <property type="term" value="P:phosphorelay signal transduction system"/>
    <property type="evidence" value="ECO:0007669"/>
    <property type="project" value="InterPro"/>
</dbReference>
<dbReference type="InterPro" id="IPR011006">
    <property type="entry name" value="CheY-like_superfamily"/>
</dbReference>
<organism evidence="4">
    <name type="scientific">uncultured Chloroflexia bacterium</name>
    <dbReference type="NCBI Taxonomy" id="1672391"/>
    <lineage>
        <taxon>Bacteria</taxon>
        <taxon>Bacillati</taxon>
        <taxon>Chloroflexota</taxon>
        <taxon>Chloroflexia</taxon>
        <taxon>environmental samples</taxon>
    </lineage>
</organism>
<dbReference type="SUPFAM" id="SSF52172">
    <property type="entry name" value="CheY-like"/>
    <property type="match status" value="1"/>
</dbReference>
<dbReference type="AlphaFoldDB" id="A0A6J4JR07"/>